<organism evidence="3 4">
    <name type="scientific">Meloidogyne javanica</name>
    <name type="common">Root-knot nematode worm</name>
    <dbReference type="NCBI Taxonomy" id="6303"/>
    <lineage>
        <taxon>Eukaryota</taxon>
        <taxon>Metazoa</taxon>
        <taxon>Ecdysozoa</taxon>
        <taxon>Nematoda</taxon>
        <taxon>Chromadorea</taxon>
        <taxon>Rhabditida</taxon>
        <taxon>Tylenchina</taxon>
        <taxon>Tylenchomorpha</taxon>
        <taxon>Tylenchoidea</taxon>
        <taxon>Meloidogynidae</taxon>
        <taxon>Meloidogyninae</taxon>
        <taxon>Meloidogyne</taxon>
        <taxon>Meloidogyne incognita group</taxon>
    </lineage>
</organism>
<dbReference type="Proteomes" id="UP000887561">
    <property type="component" value="Unplaced"/>
</dbReference>
<feature type="transmembrane region" description="Helical" evidence="2">
    <location>
        <begin position="12"/>
        <end position="34"/>
    </location>
</feature>
<keyword evidence="2" id="KW-1133">Transmembrane helix</keyword>
<evidence type="ECO:0000313" key="4">
    <source>
        <dbReference type="WBParaSite" id="scaffold7130_cov264.g11688"/>
    </source>
</evidence>
<reference evidence="4" key="1">
    <citation type="submission" date="2022-11" db="UniProtKB">
        <authorList>
            <consortium name="WormBaseParasite"/>
        </authorList>
    </citation>
    <scope>IDENTIFICATION</scope>
</reference>
<dbReference type="AlphaFoldDB" id="A0A915N1F6"/>
<comment type="subcellular location">
    <subcellularLocation>
        <location evidence="1">Membrane</location>
        <topology evidence="1">Multi-pass membrane protein</topology>
    </subcellularLocation>
</comment>
<dbReference type="WBParaSite" id="scaffold7130_cov264.g11688">
    <property type="protein sequence ID" value="scaffold7130_cov264.g11688"/>
    <property type="gene ID" value="scaffold7130_cov264.g11688"/>
</dbReference>
<evidence type="ECO:0000256" key="1">
    <source>
        <dbReference type="ARBA" id="ARBA00004141"/>
    </source>
</evidence>
<evidence type="ECO:0000256" key="2">
    <source>
        <dbReference type="SAM" id="Phobius"/>
    </source>
</evidence>
<dbReference type="GO" id="GO:0016020">
    <property type="term" value="C:membrane"/>
    <property type="evidence" value="ECO:0007669"/>
    <property type="project" value="UniProtKB-SubCell"/>
</dbReference>
<proteinExistence type="predicted"/>
<evidence type="ECO:0000313" key="3">
    <source>
        <dbReference type="Proteomes" id="UP000887561"/>
    </source>
</evidence>
<dbReference type="PANTHER" id="PTHR16189:SF0">
    <property type="entry name" value="TRANSMEMBRANE PROTEIN 104"/>
    <property type="match status" value="1"/>
</dbReference>
<accession>A0A915N1F6</accession>
<feature type="transmembrane region" description="Helical" evidence="2">
    <location>
        <begin position="41"/>
        <end position="68"/>
    </location>
</feature>
<keyword evidence="3" id="KW-1185">Reference proteome</keyword>
<sequence>MPVIQYPENIQTFSTTVGLLYIFNLIVGTGALTLPRAFQSAGYLLSLILLLICKFTSATFVIEALAIANYLSNKPLNRQTSSDEESPILFEENNENNYLDNNLREEENEERNGQKYILNKRFELHEQTEHVNLWDSLIDYFLALFPVFVLTSSYIIVAITLCNNMKVLFKLLINGKFGRIFIRRNLDNQEEEGIITNNNIEDNEPLLGGNENEEEQINFHSSTSTNLLLNNLNSPPQITIKLFLRKYGIPLIIFLIPSLISMATDNVLLLASITGTLYI</sequence>
<keyword evidence="2" id="KW-0812">Transmembrane</keyword>
<feature type="transmembrane region" description="Helical" evidence="2">
    <location>
        <begin position="251"/>
        <end position="273"/>
    </location>
</feature>
<name>A0A915N1F6_MELJA</name>
<dbReference type="PANTHER" id="PTHR16189">
    <property type="entry name" value="TRANSMEMBRANE PROTEIN 104-RELATED"/>
    <property type="match status" value="1"/>
</dbReference>
<feature type="transmembrane region" description="Helical" evidence="2">
    <location>
        <begin position="140"/>
        <end position="162"/>
    </location>
</feature>
<protein>
    <submittedName>
        <fullName evidence="4">Amino acid transporter transmembrane domain-containing protein</fullName>
    </submittedName>
</protein>
<keyword evidence="2" id="KW-0472">Membrane</keyword>